<evidence type="ECO:0000256" key="2">
    <source>
        <dbReference type="ARBA" id="ARBA00004370"/>
    </source>
</evidence>
<dbReference type="PROSITE" id="PS50110">
    <property type="entry name" value="RESPONSE_REGULATORY"/>
    <property type="match status" value="1"/>
</dbReference>
<dbReference type="Proteomes" id="UP001149400">
    <property type="component" value="Unassembled WGS sequence"/>
</dbReference>
<dbReference type="Pfam" id="PF00512">
    <property type="entry name" value="HisKA"/>
    <property type="match status" value="1"/>
</dbReference>
<feature type="domain" description="PAC" evidence="12">
    <location>
        <begin position="319"/>
        <end position="373"/>
    </location>
</feature>
<dbReference type="InterPro" id="IPR005467">
    <property type="entry name" value="His_kinase_dom"/>
</dbReference>
<dbReference type="Gene3D" id="3.30.450.20">
    <property type="entry name" value="PAS domain"/>
    <property type="match status" value="1"/>
</dbReference>
<dbReference type="PRINTS" id="PR00344">
    <property type="entry name" value="BCTRLSENSOR"/>
</dbReference>
<dbReference type="InterPro" id="IPR001789">
    <property type="entry name" value="Sig_transdc_resp-reg_receiver"/>
</dbReference>
<dbReference type="InterPro" id="IPR003594">
    <property type="entry name" value="HATPase_dom"/>
</dbReference>
<evidence type="ECO:0000256" key="4">
    <source>
        <dbReference type="ARBA" id="ARBA00022553"/>
    </source>
</evidence>
<evidence type="ECO:0000259" key="10">
    <source>
        <dbReference type="PROSITE" id="PS50110"/>
    </source>
</evidence>
<dbReference type="InterPro" id="IPR003661">
    <property type="entry name" value="HisK_dim/P_dom"/>
</dbReference>
<evidence type="ECO:0000256" key="1">
    <source>
        <dbReference type="ARBA" id="ARBA00000085"/>
    </source>
</evidence>
<keyword evidence="5" id="KW-0808">Transferase</keyword>
<keyword evidence="14" id="KW-0067">ATP-binding</keyword>
<feature type="domain" description="Histidine kinase" evidence="9">
    <location>
        <begin position="391"/>
        <end position="613"/>
    </location>
</feature>
<dbReference type="SMART" id="SM00304">
    <property type="entry name" value="HAMP"/>
    <property type="match status" value="1"/>
</dbReference>
<name>A0ABT5R5K6_9GAMM</name>
<keyword evidence="6" id="KW-0418">Kinase</keyword>
<evidence type="ECO:0000259" key="11">
    <source>
        <dbReference type="PROSITE" id="PS50112"/>
    </source>
</evidence>
<comment type="catalytic activity">
    <reaction evidence="1">
        <text>ATP + protein L-histidine = ADP + protein N-phospho-L-histidine.</text>
        <dbReference type="EC" id="2.7.13.3"/>
    </reaction>
</comment>
<dbReference type="InterPro" id="IPR003660">
    <property type="entry name" value="HAMP_dom"/>
</dbReference>
<dbReference type="PROSITE" id="PS50109">
    <property type="entry name" value="HIS_KIN"/>
    <property type="match status" value="1"/>
</dbReference>
<feature type="transmembrane region" description="Helical" evidence="8">
    <location>
        <begin position="14"/>
        <end position="36"/>
    </location>
</feature>
<dbReference type="Gene3D" id="1.10.287.130">
    <property type="match status" value="1"/>
</dbReference>
<dbReference type="SUPFAM" id="SSF47384">
    <property type="entry name" value="Homodimeric domain of signal transducing histidine kinase"/>
    <property type="match status" value="1"/>
</dbReference>
<gene>
    <name evidence="14" type="ORF">LRP50_19240</name>
</gene>
<dbReference type="InterPro" id="IPR036097">
    <property type="entry name" value="HisK_dim/P_sf"/>
</dbReference>
<comment type="caution">
    <text evidence="14">The sequence shown here is derived from an EMBL/GenBank/DDBJ whole genome shotgun (WGS) entry which is preliminary data.</text>
</comment>
<dbReference type="Gene3D" id="6.10.340.10">
    <property type="match status" value="1"/>
</dbReference>
<keyword evidence="8" id="KW-1133">Transmembrane helix</keyword>
<keyword evidence="8" id="KW-0472">Membrane</keyword>
<feature type="domain" description="HAMP" evidence="13">
    <location>
        <begin position="180"/>
        <end position="232"/>
    </location>
</feature>
<evidence type="ECO:0000256" key="8">
    <source>
        <dbReference type="SAM" id="Phobius"/>
    </source>
</evidence>
<dbReference type="CDD" id="cd00130">
    <property type="entry name" value="PAS"/>
    <property type="match status" value="1"/>
</dbReference>
<protein>
    <recommendedName>
        <fullName evidence="3">histidine kinase</fullName>
        <ecNumber evidence="3">2.7.13.3</ecNumber>
    </recommendedName>
</protein>
<dbReference type="CDD" id="cd16922">
    <property type="entry name" value="HATPase_EvgS-ArcB-TorS-like"/>
    <property type="match status" value="1"/>
</dbReference>
<dbReference type="Gene3D" id="3.30.565.10">
    <property type="entry name" value="Histidine kinase-like ATPase, C-terminal domain"/>
    <property type="match status" value="1"/>
</dbReference>
<dbReference type="InterPro" id="IPR000700">
    <property type="entry name" value="PAS-assoc_C"/>
</dbReference>
<evidence type="ECO:0000259" key="13">
    <source>
        <dbReference type="PROSITE" id="PS50885"/>
    </source>
</evidence>
<dbReference type="PANTHER" id="PTHR45339">
    <property type="entry name" value="HYBRID SIGNAL TRANSDUCTION HISTIDINE KINASE J"/>
    <property type="match status" value="1"/>
</dbReference>
<feature type="domain" description="Response regulatory" evidence="10">
    <location>
        <begin position="764"/>
        <end position="883"/>
    </location>
</feature>
<evidence type="ECO:0000256" key="6">
    <source>
        <dbReference type="ARBA" id="ARBA00022777"/>
    </source>
</evidence>
<evidence type="ECO:0000259" key="12">
    <source>
        <dbReference type="PROSITE" id="PS50113"/>
    </source>
</evidence>
<dbReference type="PROSITE" id="PS50113">
    <property type="entry name" value="PAC"/>
    <property type="match status" value="1"/>
</dbReference>
<dbReference type="PANTHER" id="PTHR45339:SF3">
    <property type="entry name" value="HISTIDINE KINASE"/>
    <property type="match status" value="1"/>
</dbReference>
<dbReference type="SMART" id="SM00387">
    <property type="entry name" value="HATPase_c"/>
    <property type="match status" value="1"/>
</dbReference>
<dbReference type="CDD" id="cd00082">
    <property type="entry name" value="HisKA"/>
    <property type="match status" value="1"/>
</dbReference>
<dbReference type="NCBIfam" id="TIGR00229">
    <property type="entry name" value="sensory_box"/>
    <property type="match status" value="1"/>
</dbReference>
<dbReference type="Pfam" id="PF00072">
    <property type="entry name" value="Response_reg"/>
    <property type="match status" value="1"/>
</dbReference>
<reference evidence="14" key="1">
    <citation type="submission" date="2021-12" db="EMBL/GenBank/DDBJ databases">
        <title>Enterovibrio ZSDZ35 sp. nov. and Enterovibrio ZSDZ42 sp. nov., isolated from coastal seawater in Qingdao.</title>
        <authorList>
            <person name="Zhang P."/>
        </authorList>
    </citation>
    <scope>NUCLEOTIDE SEQUENCE</scope>
    <source>
        <strain evidence="14">ZSDZ42</strain>
    </source>
</reference>
<keyword evidence="4 7" id="KW-0597">Phosphoprotein</keyword>
<evidence type="ECO:0000313" key="15">
    <source>
        <dbReference type="Proteomes" id="UP001149400"/>
    </source>
</evidence>
<dbReference type="SUPFAM" id="SSF55785">
    <property type="entry name" value="PYP-like sensor domain (PAS domain)"/>
    <property type="match status" value="1"/>
</dbReference>
<evidence type="ECO:0000256" key="5">
    <source>
        <dbReference type="ARBA" id="ARBA00022679"/>
    </source>
</evidence>
<dbReference type="SUPFAM" id="SSF55874">
    <property type="entry name" value="ATPase domain of HSP90 chaperone/DNA topoisomerase II/histidine kinase"/>
    <property type="match status" value="1"/>
</dbReference>
<evidence type="ECO:0000259" key="9">
    <source>
        <dbReference type="PROSITE" id="PS50109"/>
    </source>
</evidence>
<dbReference type="CDD" id="cd06225">
    <property type="entry name" value="HAMP"/>
    <property type="match status" value="1"/>
</dbReference>
<dbReference type="InterPro" id="IPR035965">
    <property type="entry name" value="PAS-like_dom_sf"/>
</dbReference>
<dbReference type="RefSeq" id="WP_274166075.1">
    <property type="nucleotide sequence ID" value="NZ_JAJUBC010000027.1"/>
</dbReference>
<dbReference type="Gene3D" id="3.40.50.2300">
    <property type="match status" value="1"/>
</dbReference>
<keyword evidence="8" id="KW-0812">Transmembrane</keyword>
<dbReference type="EC" id="2.7.13.3" evidence="3"/>
<feature type="domain" description="PAS" evidence="11">
    <location>
        <begin position="247"/>
        <end position="318"/>
    </location>
</feature>
<dbReference type="SUPFAM" id="SSF52172">
    <property type="entry name" value="CheY-like"/>
    <property type="match status" value="1"/>
</dbReference>
<dbReference type="Pfam" id="PF02518">
    <property type="entry name" value="HATPase_c"/>
    <property type="match status" value="1"/>
</dbReference>
<dbReference type="InterPro" id="IPR004358">
    <property type="entry name" value="Sig_transdc_His_kin-like_C"/>
</dbReference>
<organism evidence="14 15">
    <name type="scientific">Enterovibrio gelatinilyticus</name>
    <dbReference type="NCBI Taxonomy" id="2899819"/>
    <lineage>
        <taxon>Bacteria</taxon>
        <taxon>Pseudomonadati</taxon>
        <taxon>Pseudomonadota</taxon>
        <taxon>Gammaproteobacteria</taxon>
        <taxon>Vibrionales</taxon>
        <taxon>Vibrionaceae</taxon>
        <taxon>Enterovibrio</taxon>
    </lineage>
</organism>
<proteinExistence type="predicted"/>
<sequence>MKNKKTMTFRLKTILGIAIIEVVLLAILIASGIGWLRDSNEKQIIASGEQLTNTFAIAVRDAIIATDLANLRSFSQEATRNRDIAYIRIFNDQRQLLAQSSILPSDAVAPNYNQRPSESPDGIYDILANITIDDWAVGHIEVGLDVSAFSQLLHDAKKYAISLALVEMVLVALFSLAFGSLLTKQLLQLQHGAIEIQKNGPGISVPVKGNDEVAQVSRAFNDMSVSLSKTYEELSIEKNRYQQLAVQNKLLADIVEQSHEAYLITDLKGKITHSNNALNTLIGHQEEDIVSQPLTTLLFGKQTSIDAAFDISDAMEAGETITIGALCTTKANKTIRTEISAFPILDSTGAIDRYAFIVRDVSERHRFEQELKQAVRNAEHANRIKSEFLANMSHEIRTPMNGIVGMSEMLNMSTLSNDQRSYINIIRGSAKDLLQLINDILDFSKIEAGKFTLNSAPFSLRNAIEDVTTLCAFAASEKELSLVIDIPPTLITDVTGDELRIRQIMNNLLGNAVKFTDQGYIKVVVTGEYSQRKGYINFTISIEDTGIGIPEDKLDHVVNAFEQVDGTTTRRYEGTGLGLSITQGLLVLNDSRLHIQSQEGIGSQFSFTLALPYIQPTQSDENALGGKHIAIVNTDPLHRPILDRYFVHWGAMFTYLTAVEDIPHSRLNFDAAVVMLSNDDEWKDTDNCPVVGVVTELKQIQRVSECSNPHMVSKPLRMGQLLTELREAVNELNPSTRSQPGITLSAGTDANAILEPLPFLKTLSIAVVDDIEYNRDVIRLYLSEIADNIQYFDDGRDVIAHYKQGHFDILITDVSMPYIDGYEITQQIRTFEKEHDLPALFIIGLSAHANSSDFKLAEEAGMNTYLTKPIIRADLLQVLGEVASQLIDEQ</sequence>
<dbReference type="PROSITE" id="PS50112">
    <property type="entry name" value="PAS"/>
    <property type="match status" value="1"/>
</dbReference>
<evidence type="ECO:0000313" key="14">
    <source>
        <dbReference type="EMBL" id="MDD1795269.1"/>
    </source>
</evidence>
<dbReference type="SMART" id="SM00448">
    <property type="entry name" value="REC"/>
    <property type="match status" value="1"/>
</dbReference>
<dbReference type="Pfam" id="PF13426">
    <property type="entry name" value="PAS_9"/>
    <property type="match status" value="1"/>
</dbReference>
<dbReference type="SMART" id="SM00388">
    <property type="entry name" value="HisKA"/>
    <property type="match status" value="1"/>
</dbReference>
<dbReference type="PROSITE" id="PS50885">
    <property type="entry name" value="HAMP"/>
    <property type="match status" value="1"/>
</dbReference>
<dbReference type="InterPro" id="IPR011006">
    <property type="entry name" value="CheY-like_superfamily"/>
</dbReference>
<evidence type="ECO:0000256" key="3">
    <source>
        <dbReference type="ARBA" id="ARBA00012438"/>
    </source>
</evidence>
<keyword evidence="15" id="KW-1185">Reference proteome</keyword>
<dbReference type="InterPro" id="IPR000014">
    <property type="entry name" value="PAS"/>
</dbReference>
<comment type="subcellular location">
    <subcellularLocation>
        <location evidence="2">Membrane</location>
    </subcellularLocation>
</comment>
<evidence type="ECO:0000256" key="7">
    <source>
        <dbReference type="PROSITE-ProRule" id="PRU00169"/>
    </source>
</evidence>
<dbReference type="CDD" id="cd17546">
    <property type="entry name" value="REC_hyHK_CKI1_RcsC-like"/>
    <property type="match status" value="1"/>
</dbReference>
<dbReference type="GO" id="GO:0005524">
    <property type="term" value="F:ATP binding"/>
    <property type="evidence" value="ECO:0007669"/>
    <property type="project" value="UniProtKB-KW"/>
</dbReference>
<accession>A0ABT5R5K6</accession>
<feature type="modified residue" description="4-aspartylphosphate" evidence="7">
    <location>
        <position position="813"/>
    </location>
</feature>
<dbReference type="EMBL" id="JAJUBC010000027">
    <property type="protein sequence ID" value="MDD1795269.1"/>
    <property type="molecule type" value="Genomic_DNA"/>
</dbReference>
<dbReference type="InterPro" id="IPR036890">
    <property type="entry name" value="HATPase_C_sf"/>
</dbReference>
<keyword evidence="14" id="KW-0547">Nucleotide-binding</keyword>